<evidence type="ECO:0000256" key="1">
    <source>
        <dbReference type="SAM" id="MobiDB-lite"/>
    </source>
</evidence>
<comment type="caution">
    <text evidence="3">The sequence shown here is derived from an EMBL/GenBank/DDBJ whole genome shotgun (WGS) entry which is preliminary data.</text>
</comment>
<dbReference type="PANTHER" id="PTHR33223">
    <property type="entry name" value="CCHC-TYPE DOMAIN-CONTAINING PROTEIN"/>
    <property type="match status" value="1"/>
</dbReference>
<proteinExistence type="predicted"/>
<protein>
    <submittedName>
        <fullName evidence="3">Reverse transcriptase domain-containing protein</fullName>
    </submittedName>
</protein>
<dbReference type="PANTHER" id="PTHR33223:SF11">
    <property type="entry name" value="ELEMENT PROTEIN, PUTATIVE-RELATED"/>
    <property type="match status" value="1"/>
</dbReference>
<reference evidence="3" key="1">
    <citation type="journal article" date="2022" name="Int. J. Mol. Sci.">
        <title>Draft Genome of Tanacetum Coccineum: Genomic Comparison of Closely Related Tanacetum-Family Plants.</title>
        <authorList>
            <person name="Yamashiro T."/>
            <person name="Shiraishi A."/>
            <person name="Nakayama K."/>
            <person name="Satake H."/>
        </authorList>
    </citation>
    <scope>NUCLEOTIDE SEQUENCE</scope>
</reference>
<dbReference type="Pfam" id="PF03732">
    <property type="entry name" value="Retrotrans_gag"/>
    <property type="match status" value="1"/>
</dbReference>
<reference evidence="3" key="2">
    <citation type="submission" date="2022-01" db="EMBL/GenBank/DDBJ databases">
        <authorList>
            <person name="Yamashiro T."/>
            <person name="Shiraishi A."/>
            <person name="Satake H."/>
            <person name="Nakayama K."/>
        </authorList>
    </citation>
    <scope>NUCLEOTIDE SEQUENCE</scope>
</reference>
<keyword evidence="3" id="KW-0695">RNA-directed DNA polymerase</keyword>
<keyword evidence="3" id="KW-0548">Nucleotidyltransferase</keyword>
<sequence length="992" mass="111172">MGGAILTLVSRVKKLERTVKQLRTARLVGDAPATEGDVDTQDAVDLEGLSRMASEAMGHNPATVPSEDIEHSQEEEVPSWRKWSIHRRARTEGKAPMPDLEIPAEFLAEDAPARQRLEEEQASARLVQHLQTEDLAQADERKKRALADLRYRALKGKPLKQSEVTKMMRNLVKNQWCAAHNGTITMKAVTAMSKQQLTEEYENICRRLEKDRLLSAQYNLFRPKPAITEPPSKRQRVERTSSQPSVVPAATTHPADDPDSAGGRSFHPAGSTPMSGSAVPETAGGPLDTTDSDDSSSPSPVSTDHVPIDVLVEPTQGGIHAFFLDSDEDEQIGLSRVAAEPDSDDEVLAEILFRGQYVSAAGVVVVDKLPDDEDFDDFLSSESESDDDIEEYIPPIPYGAFKDWEIVRCPLRDTYYHVYFGQPRCRMWGLDLWTRRQSVVSVLHSDDVEVFGGHKRMGVSRLEVISQELCSCTGLNEWEDCVYVCGTSFIRSGLHCWKDVTPTGSQFHPHTVGMLWLLEVYSERSRCLREYYEWLASVLCYQNLDGIHFPYSCWDEKWLVQEQTALGKDFSNPFIVDNLLKLYGFQITMLSKVDMVINPPWNLPFLGAKGLTSPEQTATGKGISNPLMAVMVCQKPYGIQLTNVSIWKLLLRDVAVSFDSAVHRDHAGSLDTVAFSLFLTACCTACWLLCILCCFVPVLFNPLALKKIYLRNLELTESTPSLGEDFIPADSLNSIPADYVSAGLVLCMRTRSQSRNSNRQQQQVPPTFVEPFNLVEPIPVVTMDDTRTMAQLLKAPTMSYEDAIVVPEITADNFELKHGLLTLGAARIWLEKEPPQSILTWDDLVSKFINNFFPPSKTTNLRNEITRFQQRFDETFYEAWDRFNDLRACPHHGFSELHQLDTFYNALNSNDQDSLNSVAGGNFLDKMPRDCLRIIESKSKVRNSRNKPVVAKVSSGTSTPEISLDVAELKDMVKALLLDKKNQNQAPTPVKA</sequence>
<accession>A0ABQ5CPY8</accession>
<name>A0ABQ5CPY8_9ASTR</name>
<keyword evidence="3" id="KW-0808">Transferase</keyword>
<organism evidence="3 4">
    <name type="scientific">Tanacetum coccineum</name>
    <dbReference type="NCBI Taxonomy" id="301880"/>
    <lineage>
        <taxon>Eukaryota</taxon>
        <taxon>Viridiplantae</taxon>
        <taxon>Streptophyta</taxon>
        <taxon>Embryophyta</taxon>
        <taxon>Tracheophyta</taxon>
        <taxon>Spermatophyta</taxon>
        <taxon>Magnoliopsida</taxon>
        <taxon>eudicotyledons</taxon>
        <taxon>Gunneridae</taxon>
        <taxon>Pentapetalae</taxon>
        <taxon>asterids</taxon>
        <taxon>campanulids</taxon>
        <taxon>Asterales</taxon>
        <taxon>Asteraceae</taxon>
        <taxon>Asteroideae</taxon>
        <taxon>Anthemideae</taxon>
        <taxon>Anthemidinae</taxon>
        <taxon>Tanacetum</taxon>
    </lineage>
</organism>
<evidence type="ECO:0000313" key="4">
    <source>
        <dbReference type="Proteomes" id="UP001151760"/>
    </source>
</evidence>
<feature type="domain" description="Retrotransposon gag" evidence="2">
    <location>
        <begin position="824"/>
        <end position="908"/>
    </location>
</feature>
<gene>
    <name evidence="3" type="ORF">Tco_0908757</name>
</gene>
<dbReference type="InterPro" id="IPR005162">
    <property type="entry name" value="Retrotrans_gag_dom"/>
</dbReference>
<dbReference type="Proteomes" id="UP001151760">
    <property type="component" value="Unassembled WGS sequence"/>
</dbReference>
<dbReference type="EMBL" id="BQNB010014463">
    <property type="protein sequence ID" value="GJT28482.1"/>
    <property type="molecule type" value="Genomic_DNA"/>
</dbReference>
<keyword evidence="4" id="KW-1185">Reference proteome</keyword>
<dbReference type="GO" id="GO:0003964">
    <property type="term" value="F:RNA-directed DNA polymerase activity"/>
    <property type="evidence" value="ECO:0007669"/>
    <property type="project" value="UniProtKB-KW"/>
</dbReference>
<evidence type="ECO:0000259" key="2">
    <source>
        <dbReference type="Pfam" id="PF03732"/>
    </source>
</evidence>
<evidence type="ECO:0000313" key="3">
    <source>
        <dbReference type="EMBL" id="GJT28482.1"/>
    </source>
</evidence>
<feature type="compositionally biased region" description="Low complexity" evidence="1">
    <location>
        <begin position="295"/>
        <end position="304"/>
    </location>
</feature>
<feature type="region of interest" description="Disordered" evidence="1">
    <location>
        <begin position="224"/>
        <end position="305"/>
    </location>
</feature>